<comment type="caution">
    <text evidence="8">The sequence shown here is derived from an EMBL/GenBank/DDBJ whole genome shotgun (WGS) entry which is preliminary data.</text>
</comment>
<feature type="transmembrane region" description="Helical" evidence="6">
    <location>
        <begin position="219"/>
        <end position="239"/>
    </location>
</feature>
<dbReference type="GeneID" id="81381685"/>
<evidence type="ECO:0000256" key="2">
    <source>
        <dbReference type="ARBA" id="ARBA00022692"/>
    </source>
</evidence>
<evidence type="ECO:0000313" key="8">
    <source>
        <dbReference type="EMBL" id="KAJ5234430.1"/>
    </source>
</evidence>
<sequence length="357" mass="40757">MSTDIIDERSSKISQPVFIGILWALTDTSFFFVLFRVYVQISSFRRLFLDDFLVIFAWVIILSAAVIWHVEHKALYELYAISSGTKPFDFGFLPRFNEFMRLLAPLQILFYSSLWCVKFSFLVFFYRLCSRIKAFRIWWYVVLFCTAAVYIASVGDIEYKCSFGGINYILEQCSQLKHIHYENRSFWANCAGDVLTDLLILSIPIIVLWKTRVPLRKKVILLSIFSATVFIMIVAIIRVAVDTTYDQEINIAWLCFWSFVEVDAAIIVSCVASLRQLIITSQTESSSGRGAYQGTSAPILKSSKPLLSPIFSDPVACVESSIVEYRGKKDFPKSTVHVQSDVEVSTVAVSQIEENKK</sequence>
<evidence type="ECO:0000256" key="4">
    <source>
        <dbReference type="ARBA" id="ARBA00023136"/>
    </source>
</evidence>
<dbReference type="InterPro" id="IPR052337">
    <property type="entry name" value="SAT4-like"/>
</dbReference>
<dbReference type="InterPro" id="IPR049326">
    <property type="entry name" value="Rhodopsin_dom_fungi"/>
</dbReference>
<dbReference type="AlphaFoldDB" id="A0A9W9TPT8"/>
<feature type="transmembrane region" description="Helical" evidence="6">
    <location>
        <begin position="186"/>
        <end position="207"/>
    </location>
</feature>
<keyword evidence="2 6" id="KW-0812">Transmembrane</keyword>
<organism evidence="8 9">
    <name type="scientific">Penicillium citrinum</name>
    <dbReference type="NCBI Taxonomy" id="5077"/>
    <lineage>
        <taxon>Eukaryota</taxon>
        <taxon>Fungi</taxon>
        <taxon>Dikarya</taxon>
        <taxon>Ascomycota</taxon>
        <taxon>Pezizomycotina</taxon>
        <taxon>Eurotiomycetes</taxon>
        <taxon>Eurotiomycetidae</taxon>
        <taxon>Eurotiales</taxon>
        <taxon>Aspergillaceae</taxon>
        <taxon>Penicillium</taxon>
    </lineage>
</organism>
<evidence type="ECO:0000256" key="1">
    <source>
        <dbReference type="ARBA" id="ARBA00004141"/>
    </source>
</evidence>
<dbReference type="RefSeq" id="XP_056501930.1">
    <property type="nucleotide sequence ID" value="XM_056642518.1"/>
</dbReference>
<feature type="transmembrane region" description="Helical" evidence="6">
    <location>
        <begin position="17"/>
        <end position="39"/>
    </location>
</feature>
<keyword evidence="3 6" id="KW-1133">Transmembrane helix</keyword>
<evidence type="ECO:0000256" key="6">
    <source>
        <dbReference type="SAM" id="Phobius"/>
    </source>
</evidence>
<feature type="transmembrane region" description="Helical" evidence="6">
    <location>
        <begin position="137"/>
        <end position="155"/>
    </location>
</feature>
<dbReference type="PANTHER" id="PTHR33048:SF47">
    <property type="entry name" value="INTEGRAL MEMBRANE PROTEIN-RELATED"/>
    <property type="match status" value="1"/>
</dbReference>
<reference evidence="8" key="2">
    <citation type="journal article" date="2023" name="IMA Fungus">
        <title>Comparative genomic study of the Penicillium genus elucidates a diverse pangenome and 15 lateral gene transfer events.</title>
        <authorList>
            <person name="Petersen C."/>
            <person name="Sorensen T."/>
            <person name="Nielsen M.R."/>
            <person name="Sondergaard T.E."/>
            <person name="Sorensen J.L."/>
            <person name="Fitzpatrick D.A."/>
            <person name="Frisvad J.C."/>
            <person name="Nielsen K.L."/>
        </authorList>
    </citation>
    <scope>NUCLEOTIDE SEQUENCE</scope>
    <source>
        <strain evidence="8">IBT 23319</strain>
    </source>
</reference>
<dbReference type="Proteomes" id="UP001147733">
    <property type="component" value="Unassembled WGS sequence"/>
</dbReference>
<protein>
    <recommendedName>
        <fullName evidence="7">Rhodopsin domain-containing protein</fullName>
    </recommendedName>
</protein>
<feature type="transmembrane region" description="Helical" evidence="6">
    <location>
        <begin position="102"/>
        <end position="125"/>
    </location>
</feature>
<evidence type="ECO:0000256" key="5">
    <source>
        <dbReference type="ARBA" id="ARBA00038359"/>
    </source>
</evidence>
<feature type="transmembrane region" description="Helical" evidence="6">
    <location>
        <begin position="251"/>
        <end position="274"/>
    </location>
</feature>
<feature type="domain" description="Rhodopsin" evidence="7">
    <location>
        <begin position="36"/>
        <end position="278"/>
    </location>
</feature>
<dbReference type="PANTHER" id="PTHR33048">
    <property type="entry name" value="PTH11-LIKE INTEGRAL MEMBRANE PROTEIN (AFU_ORTHOLOGUE AFUA_5G11245)"/>
    <property type="match status" value="1"/>
</dbReference>
<evidence type="ECO:0000256" key="3">
    <source>
        <dbReference type="ARBA" id="ARBA00022989"/>
    </source>
</evidence>
<proteinExistence type="inferred from homology"/>
<evidence type="ECO:0000259" key="7">
    <source>
        <dbReference type="Pfam" id="PF20684"/>
    </source>
</evidence>
<comment type="similarity">
    <text evidence="5">Belongs to the SAT4 family.</text>
</comment>
<dbReference type="GO" id="GO:0016020">
    <property type="term" value="C:membrane"/>
    <property type="evidence" value="ECO:0007669"/>
    <property type="project" value="UniProtKB-SubCell"/>
</dbReference>
<name>A0A9W9TPT8_PENCI</name>
<dbReference type="EMBL" id="JAPQKT010000003">
    <property type="protein sequence ID" value="KAJ5234430.1"/>
    <property type="molecule type" value="Genomic_DNA"/>
</dbReference>
<evidence type="ECO:0000313" key="9">
    <source>
        <dbReference type="Proteomes" id="UP001147733"/>
    </source>
</evidence>
<keyword evidence="9" id="KW-1185">Reference proteome</keyword>
<comment type="subcellular location">
    <subcellularLocation>
        <location evidence="1">Membrane</location>
        <topology evidence="1">Multi-pass membrane protein</topology>
    </subcellularLocation>
</comment>
<gene>
    <name evidence="8" type="ORF">N7469_003598</name>
</gene>
<dbReference type="OrthoDB" id="444631at2759"/>
<dbReference type="Pfam" id="PF20684">
    <property type="entry name" value="Fung_rhodopsin"/>
    <property type="match status" value="1"/>
</dbReference>
<reference evidence="8" key="1">
    <citation type="submission" date="2022-11" db="EMBL/GenBank/DDBJ databases">
        <authorList>
            <person name="Petersen C."/>
        </authorList>
    </citation>
    <scope>NUCLEOTIDE SEQUENCE</scope>
    <source>
        <strain evidence="8">IBT 23319</strain>
    </source>
</reference>
<keyword evidence="4 6" id="KW-0472">Membrane</keyword>
<accession>A0A9W9TPT8</accession>
<feature type="transmembrane region" description="Helical" evidence="6">
    <location>
        <begin position="51"/>
        <end position="70"/>
    </location>
</feature>